<protein>
    <submittedName>
        <fullName evidence="2">Uncharacterized protein</fullName>
    </submittedName>
</protein>
<evidence type="ECO:0000313" key="4">
    <source>
        <dbReference type="Proteomes" id="UP000215361"/>
    </source>
</evidence>
<dbReference type="EMBL" id="CP054000">
    <property type="protein sequence ID" value="QKH80332.1"/>
    <property type="molecule type" value="Genomic_DNA"/>
</dbReference>
<sequence>MIITTIVLFLYVINAIGLWKMFEKAGIFGLWSFVPLLNVWLLFKIVYGTGIASLALLIPIINFFVILHLNYSQVRVYGQEDLLFKIISVFFPHLTRVYIGWSDLEYIGPVRSLG</sequence>
<evidence type="ECO:0000313" key="3">
    <source>
        <dbReference type="EMBL" id="QKH80332.1"/>
    </source>
</evidence>
<reference evidence="2" key="1">
    <citation type="journal article" date="2017" name="J. Clin. Microbiol.">
        <title>Finegoldia magna Isolated from Orthopedic Joint Implant-Associated Infections.</title>
        <authorList>
            <person name="Soderquist B."/>
            <person name="Bjorklund S."/>
            <person name="Hellmark B."/>
            <person name="Jensen A."/>
            <person name="Bruggemann H."/>
        </authorList>
    </citation>
    <scope>NUCLEOTIDE SEQUENCE</scope>
    <source>
        <strain evidence="2">08T492</strain>
    </source>
</reference>
<dbReference type="InterPro" id="IPR043739">
    <property type="entry name" value="DUF5684"/>
</dbReference>
<proteinExistence type="predicted"/>
<accession>A0A133N0B7</accession>
<dbReference type="Pfam" id="PF18936">
    <property type="entry name" value="DUF5684"/>
    <property type="match status" value="1"/>
</dbReference>
<reference evidence="4" key="2">
    <citation type="submission" date="2017-04" db="EMBL/GenBank/DDBJ databases">
        <title>Finegoldia magna isolated from orthopedic joint implant-associated infections.</title>
        <authorList>
            <person name="Bjorklund S."/>
            <person name="Bruggemann H."/>
            <person name="Jensen A."/>
            <person name="Hellmark B."/>
            <person name="Soderquist B."/>
        </authorList>
    </citation>
    <scope>NUCLEOTIDE SEQUENCE [LARGE SCALE GENOMIC DNA]</scope>
    <source>
        <strain evidence="4">08T492</strain>
    </source>
</reference>
<evidence type="ECO:0000256" key="1">
    <source>
        <dbReference type="SAM" id="Phobius"/>
    </source>
</evidence>
<reference evidence="3 5" key="3">
    <citation type="submission" date="2020-05" db="EMBL/GenBank/DDBJ databases">
        <title>FDA dAtabase for Regulatory Grade micrObial Sequences (FDA-ARGOS): Supporting development and validation of Infectious Disease Dx tests.</title>
        <authorList>
            <person name="Pederson C."/>
            <person name="Tallon L."/>
            <person name="Sadzewicz L."/>
            <person name="Zhao X."/>
            <person name="Vavikolanu K."/>
            <person name="Mehta A."/>
            <person name="Aluvathingal J."/>
            <person name="Nadendla S."/>
            <person name="Myers T."/>
            <person name="Yan Y."/>
            <person name="Sichtig H."/>
        </authorList>
    </citation>
    <scope>NUCLEOTIDE SEQUENCE [LARGE SCALE GENOMIC DNA]</scope>
    <source>
        <strain evidence="3 5">FDAARGOS_764</strain>
    </source>
</reference>
<feature type="transmembrane region" description="Helical" evidence="1">
    <location>
        <begin position="50"/>
        <end position="70"/>
    </location>
</feature>
<keyword evidence="1" id="KW-0472">Membrane</keyword>
<dbReference type="Proteomes" id="UP000502899">
    <property type="component" value="Chromosome"/>
</dbReference>
<gene>
    <name evidence="2" type="ORF">B9N56_05585</name>
    <name evidence="3" type="ORF">FOC70_08210</name>
</gene>
<dbReference type="RefSeq" id="WP_002837249.1">
    <property type="nucleotide sequence ID" value="NZ_CABKMR010000001.1"/>
</dbReference>
<keyword evidence="1" id="KW-0812">Transmembrane</keyword>
<evidence type="ECO:0000313" key="2">
    <source>
        <dbReference type="EMBL" id="OXZ37170.1"/>
    </source>
</evidence>
<name>A0A133N0B7_FINMA</name>
<dbReference type="EMBL" id="NDYI01000017">
    <property type="protein sequence ID" value="OXZ37170.1"/>
    <property type="molecule type" value="Genomic_DNA"/>
</dbReference>
<dbReference type="Proteomes" id="UP000215361">
    <property type="component" value="Unassembled WGS sequence"/>
</dbReference>
<organism evidence="2 4">
    <name type="scientific">Finegoldia magna</name>
    <name type="common">Peptostreptococcus magnus</name>
    <dbReference type="NCBI Taxonomy" id="1260"/>
    <lineage>
        <taxon>Bacteria</taxon>
        <taxon>Bacillati</taxon>
        <taxon>Bacillota</taxon>
        <taxon>Tissierellia</taxon>
        <taxon>Tissierellales</taxon>
        <taxon>Peptoniphilaceae</taxon>
        <taxon>Finegoldia</taxon>
    </lineage>
</organism>
<evidence type="ECO:0000313" key="5">
    <source>
        <dbReference type="Proteomes" id="UP000502899"/>
    </source>
</evidence>
<dbReference type="AlphaFoldDB" id="A0A133N0B7"/>
<keyword evidence="1" id="KW-1133">Transmembrane helix</keyword>